<name>A0ABS8S5G6_DATST</name>
<feature type="region of interest" description="Disordered" evidence="1">
    <location>
        <begin position="79"/>
        <end position="107"/>
    </location>
</feature>
<reference evidence="2 3" key="1">
    <citation type="journal article" date="2021" name="BMC Genomics">
        <title>Datura genome reveals duplications of psychoactive alkaloid biosynthetic genes and high mutation rate following tissue culture.</title>
        <authorList>
            <person name="Rajewski A."/>
            <person name="Carter-House D."/>
            <person name="Stajich J."/>
            <person name="Litt A."/>
        </authorList>
    </citation>
    <scope>NUCLEOTIDE SEQUENCE [LARGE SCALE GENOMIC DNA]</scope>
    <source>
        <strain evidence="2">AR-01</strain>
    </source>
</reference>
<comment type="caution">
    <text evidence="2">The sequence shown here is derived from an EMBL/GenBank/DDBJ whole genome shotgun (WGS) entry which is preliminary data.</text>
</comment>
<evidence type="ECO:0000256" key="1">
    <source>
        <dbReference type="SAM" id="MobiDB-lite"/>
    </source>
</evidence>
<dbReference type="Proteomes" id="UP000823775">
    <property type="component" value="Unassembled WGS sequence"/>
</dbReference>
<evidence type="ECO:0000313" key="2">
    <source>
        <dbReference type="EMBL" id="MCD7454366.1"/>
    </source>
</evidence>
<protein>
    <submittedName>
        <fullName evidence="2">Uncharacterized protein</fullName>
    </submittedName>
</protein>
<proteinExistence type="predicted"/>
<sequence>MAKGRGRGRGCGHGRGPKKSIIAFGSLVGVWQTTGSKGRKDKENLSSSVTKDESTGLQLPLLDLSFPTSLIHVVGSSSGKLNEMGGAANTTTEIPADVNDGDDQQMSTPIQGTVVSIFAAKSPQANYEEQVDTTLNLENFPFLSASLDKR</sequence>
<dbReference type="EMBL" id="JACEIK010000299">
    <property type="protein sequence ID" value="MCD7454366.1"/>
    <property type="molecule type" value="Genomic_DNA"/>
</dbReference>
<evidence type="ECO:0000313" key="3">
    <source>
        <dbReference type="Proteomes" id="UP000823775"/>
    </source>
</evidence>
<keyword evidence="3" id="KW-1185">Reference proteome</keyword>
<accession>A0ABS8S5G6</accession>
<gene>
    <name evidence="2" type="ORF">HAX54_024535</name>
</gene>
<organism evidence="2 3">
    <name type="scientific">Datura stramonium</name>
    <name type="common">Jimsonweed</name>
    <name type="synonym">Common thornapple</name>
    <dbReference type="NCBI Taxonomy" id="4076"/>
    <lineage>
        <taxon>Eukaryota</taxon>
        <taxon>Viridiplantae</taxon>
        <taxon>Streptophyta</taxon>
        <taxon>Embryophyta</taxon>
        <taxon>Tracheophyta</taxon>
        <taxon>Spermatophyta</taxon>
        <taxon>Magnoliopsida</taxon>
        <taxon>eudicotyledons</taxon>
        <taxon>Gunneridae</taxon>
        <taxon>Pentapetalae</taxon>
        <taxon>asterids</taxon>
        <taxon>lamiids</taxon>
        <taxon>Solanales</taxon>
        <taxon>Solanaceae</taxon>
        <taxon>Solanoideae</taxon>
        <taxon>Datureae</taxon>
        <taxon>Datura</taxon>
    </lineage>
</organism>